<evidence type="ECO:0000256" key="1">
    <source>
        <dbReference type="ARBA" id="ARBA00004123"/>
    </source>
</evidence>
<evidence type="ECO:0000256" key="2">
    <source>
        <dbReference type="ARBA" id="ARBA00010916"/>
    </source>
</evidence>
<dbReference type="InterPro" id="IPR015418">
    <property type="entry name" value="Eaf6"/>
</dbReference>
<dbReference type="EMBL" id="LSYV01000007">
    <property type="protein sequence ID" value="KXZ53900.1"/>
    <property type="molecule type" value="Genomic_DNA"/>
</dbReference>
<comment type="caution">
    <text evidence="10">The sequence shown here is derived from an EMBL/GenBank/DDBJ whole genome shotgun (WGS) entry which is preliminary data.</text>
</comment>
<proteinExistence type="inferred from homology"/>
<dbReference type="Pfam" id="PF09340">
    <property type="entry name" value="NuA4"/>
    <property type="match status" value="1"/>
</dbReference>
<evidence type="ECO:0000256" key="4">
    <source>
        <dbReference type="ARBA" id="ARBA00023015"/>
    </source>
</evidence>
<keyword evidence="3" id="KW-0156">Chromatin regulator</keyword>
<evidence type="ECO:0000313" key="10">
    <source>
        <dbReference type="EMBL" id="KXZ53900.1"/>
    </source>
</evidence>
<protein>
    <recommendedName>
        <fullName evidence="12">Chromatin modification-related protein MEAF6</fullName>
    </recommendedName>
</protein>
<keyword evidence="6" id="KW-0804">Transcription</keyword>
<comment type="subcellular location">
    <subcellularLocation>
        <location evidence="1">Nucleus</location>
    </subcellularLocation>
</comment>
<accession>A0A150GWZ9</accession>
<feature type="region of interest" description="Disordered" evidence="9">
    <location>
        <begin position="1"/>
        <end position="25"/>
    </location>
</feature>
<dbReference type="Proteomes" id="UP000075714">
    <property type="component" value="Unassembled WGS sequence"/>
</dbReference>
<evidence type="ECO:0000256" key="7">
    <source>
        <dbReference type="ARBA" id="ARBA00023242"/>
    </source>
</evidence>
<keyword evidence="4" id="KW-0805">Transcription regulation</keyword>
<dbReference type="GO" id="GO:0006325">
    <property type="term" value="P:chromatin organization"/>
    <property type="evidence" value="ECO:0007669"/>
    <property type="project" value="UniProtKB-KW"/>
</dbReference>
<dbReference type="STRING" id="33097.A0A150GWZ9"/>
<keyword evidence="7" id="KW-0539">Nucleus</keyword>
<feature type="coiled-coil region" evidence="8">
    <location>
        <begin position="67"/>
        <end position="94"/>
    </location>
</feature>
<evidence type="ECO:0000256" key="9">
    <source>
        <dbReference type="SAM" id="MobiDB-lite"/>
    </source>
</evidence>
<feature type="compositionally biased region" description="Polar residues" evidence="9">
    <location>
        <begin position="133"/>
        <end position="147"/>
    </location>
</feature>
<dbReference type="PANTHER" id="PTHR13476">
    <property type="entry name" value="CHROMATIN MODIFICATION-RELATED PROTEIN MEAF6"/>
    <property type="match status" value="1"/>
</dbReference>
<evidence type="ECO:0008006" key="12">
    <source>
        <dbReference type="Google" id="ProtNLM"/>
    </source>
</evidence>
<organism evidence="10 11">
    <name type="scientific">Gonium pectorale</name>
    <name type="common">Green alga</name>
    <dbReference type="NCBI Taxonomy" id="33097"/>
    <lineage>
        <taxon>Eukaryota</taxon>
        <taxon>Viridiplantae</taxon>
        <taxon>Chlorophyta</taxon>
        <taxon>core chlorophytes</taxon>
        <taxon>Chlorophyceae</taxon>
        <taxon>CS clade</taxon>
        <taxon>Chlamydomonadales</taxon>
        <taxon>Volvocaceae</taxon>
        <taxon>Gonium</taxon>
    </lineage>
</organism>
<sequence length="147" mass="15293">MPRGGKQDPGAASVPSEAVAGKPGAKVAKAKAIPLGVSKPPLKKQEPKKEVLKAAAAGAADLGGLDLVELEKKRKELSEQLRKCELQIHRLESQYFESANPQGNALKGYEGLLSSTAVNTKKARFGPEDRIFSGSSVSGNAARSGSG</sequence>
<evidence type="ECO:0000256" key="8">
    <source>
        <dbReference type="SAM" id="Coils"/>
    </source>
</evidence>
<dbReference type="AlphaFoldDB" id="A0A150GWZ9"/>
<evidence type="ECO:0000256" key="5">
    <source>
        <dbReference type="ARBA" id="ARBA00023054"/>
    </source>
</evidence>
<feature type="region of interest" description="Disordered" evidence="9">
    <location>
        <begin position="124"/>
        <end position="147"/>
    </location>
</feature>
<evidence type="ECO:0000256" key="6">
    <source>
        <dbReference type="ARBA" id="ARBA00023163"/>
    </source>
</evidence>
<reference evidence="11" key="1">
    <citation type="journal article" date="2016" name="Nat. Commun.">
        <title>The Gonium pectorale genome demonstrates co-option of cell cycle regulation during the evolution of multicellularity.</title>
        <authorList>
            <person name="Hanschen E.R."/>
            <person name="Marriage T.N."/>
            <person name="Ferris P.J."/>
            <person name="Hamaji T."/>
            <person name="Toyoda A."/>
            <person name="Fujiyama A."/>
            <person name="Neme R."/>
            <person name="Noguchi H."/>
            <person name="Minakuchi Y."/>
            <person name="Suzuki M."/>
            <person name="Kawai-Toyooka H."/>
            <person name="Smith D.R."/>
            <person name="Sparks H."/>
            <person name="Anderson J."/>
            <person name="Bakaric R."/>
            <person name="Luria V."/>
            <person name="Karger A."/>
            <person name="Kirschner M.W."/>
            <person name="Durand P.M."/>
            <person name="Michod R.E."/>
            <person name="Nozaki H."/>
            <person name="Olson B.J."/>
        </authorList>
    </citation>
    <scope>NUCLEOTIDE SEQUENCE [LARGE SCALE GENOMIC DNA]</scope>
    <source>
        <strain evidence="11">NIES-2863</strain>
    </source>
</reference>
<keyword evidence="11" id="KW-1185">Reference proteome</keyword>
<dbReference type="OrthoDB" id="440324at2759"/>
<gene>
    <name evidence="10" type="ORF">GPECTOR_6g818</name>
</gene>
<dbReference type="GO" id="GO:0000123">
    <property type="term" value="C:histone acetyltransferase complex"/>
    <property type="evidence" value="ECO:0007669"/>
    <property type="project" value="InterPro"/>
</dbReference>
<name>A0A150GWZ9_GONPE</name>
<feature type="region of interest" description="Disordered" evidence="9">
    <location>
        <begin position="30"/>
        <end position="49"/>
    </location>
</feature>
<keyword evidence="5 8" id="KW-0175">Coiled coil</keyword>
<dbReference type="GO" id="GO:0005634">
    <property type="term" value="C:nucleus"/>
    <property type="evidence" value="ECO:0007669"/>
    <property type="project" value="UniProtKB-SubCell"/>
</dbReference>
<comment type="similarity">
    <text evidence="2">Belongs to the EAF6 family.</text>
</comment>
<evidence type="ECO:0000256" key="3">
    <source>
        <dbReference type="ARBA" id="ARBA00022853"/>
    </source>
</evidence>
<evidence type="ECO:0000313" key="11">
    <source>
        <dbReference type="Proteomes" id="UP000075714"/>
    </source>
</evidence>